<dbReference type="Gene3D" id="3.10.50.10">
    <property type="match status" value="1"/>
</dbReference>
<dbReference type="InterPro" id="IPR050314">
    <property type="entry name" value="Glycosyl_Hydrlase_18"/>
</dbReference>
<keyword evidence="8" id="KW-1185">Reference proteome</keyword>
<dbReference type="GO" id="GO:0016787">
    <property type="term" value="F:hydrolase activity"/>
    <property type="evidence" value="ECO:0007669"/>
    <property type="project" value="UniProtKB-KW"/>
</dbReference>
<gene>
    <name evidence="7" type="ORF">ABQJ56_04625</name>
</gene>
<comment type="catalytic activity">
    <reaction evidence="1">
        <text>Random endo-hydrolysis of N-acetyl-beta-D-glucosaminide (1-&gt;4)-beta-linkages in chitin and chitodextrins.</text>
        <dbReference type="EC" id="3.2.1.14"/>
    </reaction>
</comment>
<keyword evidence="4" id="KW-0624">Polysaccharide degradation</keyword>
<dbReference type="SUPFAM" id="SSF54556">
    <property type="entry name" value="Chitinase insertion domain"/>
    <property type="match status" value="1"/>
</dbReference>
<dbReference type="PROSITE" id="PS51910">
    <property type="entry name" value="GH18_2"/>
    <property type="match status" value="1"/>
</dbReference>
<dbReference type="Proteomes" id="UP001556170">
    <property type="component" value="Unassembled WGS sequence"/>
</dbReference>
<reference evidence="7 8" key="1">
    <citation type="submission" date="2024-06" db="EMBL/GenBank/DDBJ databases">
        <authorList>
            <person name="Woo H."/>
        </authorList>
    </citation>
    <scope>NUCLEOTIDE SEQUENCE [LARGE SCALE GENOMIC DNA]</scope>
    <source>
        <strain evidence="7 8">S2-g</strain>
    </source>
</reference>
<keyword evidence="3" id="KW-0146">Chitin degradation</keyword>
<dbReference type="InterPro" id="IPR017853">
    <property type="entry name" value="GH"/>
</dbReference>
<evidence type="ECO:0000259" key="6">
    <source>
        <dbReference type="PROSITE" id="PS51910"/>
    </source>
</evidence>
<evidence type="ECO:0000256" key="5">
    <source>
        <dbReference type="SAM" id="SignalP"/>
    </source>
</evidence>
<evidence type="ECO:0000313" key="8">
    <source>
        <dbReference type="Proteomes" id="UP001556170"/>
    </source>
</evidence>
<dbReference type="PANTHER" id="PTHR11177">
    <property type="entry name" value="CHITINASE"/>
    <property type="match status" value="1"/>
</dbReference>
<dbReference type="SMART" id="SM00636">
    <property type="entry name" value="Glyco_18"/>
    <property type="match status" value="1"/>
</dbReference>
<keyword evidence="5" id="KW-0732">Signal</keyword>
<dbReference type="Pfam" id="PF00704">
    <property type="entry name" value="Glyco_hydro_18"/>
    <property type="match status" value="1"/>
</dbReference>
<keyword evidence="7" id="KW-0378">Hydrolase</keyword>
<dbReference type="PANTHER" id="PTHR11177:SF317">
    <property type="entry name" value="CHITINASE 12-RELATED"/>
    <property type="match status" value="1"/>
</dbReference>
<evidence type="ECO:0000256" key="2">
    <source>
        <dbReference type="ARBA" id="ARBA00012729"/>
    </source>
</evidence>
<evidence type="ECO:0000256" key="3">
    <source>
        <dbReference type="ARBA" id="ARBA00023024"/>
    </source>
</evidence>
<proteinExistence type="predicted"/>
<dbReference type="InterPro" id="IPR029070">
    <property type="entry name" value="Chitinase_insertion_sf"/>
</dbReference>
<comment type="caution">
    <text evidence="7">The sequence shown here is derived from an EMBL/GenBank/DDBJ whole genome shotgun (WGS) entry which is preliminary data.</text>
</comment>
<dbReference type="InterPro" id="IPR011583">
    <property type="entry name" value="Chitinase_II/V-like_cat"/>
</dbReference>
<feature type="chain" id="PRO_5047026416" description="chitinase" evidence="5">
    <location>
        <begin position="25"/>
        <end position="366"/>
    </location>
</feature>
<dbReference type="Gene3D" id="3.20.20.80">
    <property type="entry name" value="Glycosidases"/>
    <property type="match status" value="1"/>
</dbReference>
<evidence type="ECO:0000256" key="1">
    <source>
        <dbReference type="ARBA" id="ARBA00000822"/>
    </source>
</evidence>
<dbReference type="PROSITE" id="PS51257">
    <property type="entry name" value="PROKAR_LIPOPROTEIN"/>
    <property type="match status" value="1"/>
</dbReference>
<dbReference type="EC" id="3.2.1.14" evidence="2"/>
<organism evidence="7 8">
    <name type="scientific">Rhodanobacter geophilus</name>
    <dbReference type="NCBI Taxonomy" id="3162488"/>
    <lineage>
        <taxon>Bacteria</taxon>
        <taxon>Pseudomonadati</taxon>
        <taxon>Pseudomonadota</taxon>
        <taxon>Gammaproteobacteria</taxon>
        <taxon>Lysobacterales</taxon>
        <taxon>Rhodanobacteraceae</taxon>
        <taxon>Rhodanobacter</taxon>
    </lineage>
</organism>
<evidence type="ECO:0000313" key="7">
    <source>
        <dbReference type="EMBL" id="MEW9623505.1"/>
    </source>
</evidence>
<dbReference type="EMBL" id="JBFOHL010000003">
    <property type="protein sequence ID" value="MEW9623505.1"/>
    <property type="molecule type" value="Genomic_DNA"/>
</dbReference>
<dbReference type="SUPFAM" id="SSF51445">
    <property type="entry name" value="(Trans)glycosidases"/>
    <property type="match status" value="1"/>
</dbReference>
<dbReference type="RefSeq" id="WP_367843815.1">
    <property type="nucleotide sequence ID" value="NZ_JBFOHL010000003.1"/>
</dbReference>
<feature type="signal peptide" evidence="5">
    <location>
        <begin position="1"/>
        <end position="24"/>
    </location>
</feature>
<keyword evidence="4" id="KW-0119">Carbohydrate metabolism</keyword>
<evidence type="ECO:0000256" key="4">
    <source>
        <dbReference type="ARBA" id="ARBA00023326"/>
    </source>
</evidence>
<sequence>MPSRFRFTLFPLLAMLACAPLAHAASGHYRVVAYDTVHHPIPAADVDRIDTLIFAFAHPADGRVTLSTAARALLQQRIALKAAHPGLKVMISVGGWSVGGFSDAAMTAESRQRFADSAAALLVDTHADGLDVDWEYPGHHESGIASSPQDREHFTALLKALRAALDRAGHGKHYLLTIAAADGPFVDGIDLAAVAPSLDWFNMMTYDFCNVMTPTTCNHTGLHASALAPADARTLSRAVRQFLAAGVPPAKLVPGVAFYAREFADVDPAHHGMFQKYGHYQGGHDWPQLKADYINRNGYVRYWDAKADAPYLWNEKTRRFITYDDPQSIAAKAAYVKAQHLGGLMYWEQGSDPSDELLKAVWQGLQ</sequence>
<dbReference type="InterPro" id="IPR001223">
    <property type="entry name" value="Glyco_hydro18_cat"/>
</dbReference>
<accession>A0ABV3QLL9</accession>
<name>A0ABV3QLL9_9GAMM</name>
<protein>
    <recommendedName>
        <fullName evidence="2">chitinase</fullName>
        <ecNumber evidence="2">3.2.1.14</ecNumber>
    </recommendedName>
</protein>
<feature type="domain" description="GH18" evidence="6">
    <location>
        <begin position="29"/>
        <end position="366"/>
    </location>
</feature>